<dbReference type="InterPro" id="IPR046373">
    <property type="entry name" value="Acyl-CoA_Oxase/DH_mid-dom_sf"/>
</dbReference>
<evidence type="ECO:0000313" key="11">
    <source>
        <dbReference type="Proteomes" id="UP000052232"/>
    </source>
</evidence>
<keyword evidence="4 6" id="KW-0274">FAD</keyword>
<dbReference type="Gene3D" id="2.40.110.10">
    <property type="entry name" value="Butyryl-CoA Dehydrogenase, subunit A, domain 2"/>
    <property type="match status" value="1"/>
</dbReference>
<dbReference type="RefSeq" id="WP_066608328.1">
    <property type="nucleotide sequence ID" value="NZ_KQ130436.1"/>
</dbReference>
<evidence type="ECO:0000256" key="2">
    <source>
        <dbReference type="ARBA" id="ARBA00009347"/>
    </source>
</evidence>
<dbReference type="Gene3D" id="1.20.140.10">
    <property type="entry name" value="Butyryl-CoA Dehydrogenase, subunit A, domain 3"/>
    <property type="match status" value="1"/>
</dbReference>
<keyword evidence="5 6" id="KW-0560">Oxidoreductase</keyword>
<dbReference type="InterPro" id="IPR009075">
    <property type="entry name" value="AcylCo_DH/oxidase_C"/>
</dbReference>
<dbReference type="PANTHER" id="PTHR43292:SF4">
    <property type="entry name" value="ACYL-COA DEHYDROGENASE FADE34"/>
    <property type="match status" value="1"/>
</dbReference>
<dbReference type="AlphaFoldDB" id="A0A0J7XNJ1"/>
<accession>A0A0J7XNJ1</accession>
<evidence type="ECO:0000313" key="10">
    <source>
        <dbReference type="EMBL" id="KMS53242.1"/>
    </source>
</evidence>
<dbReference type="InterPro" id="IPR037069">
    <property type="entry name" value="AcylCoA_DH/ox_N_sf"/>
</dbReference>
<organism evidence="10 11">
    <name type="scientific">Sphingobium cupriresistens LL01</name>
    <dbReference type="NCBI Taxonomy" id="1420583"/>
    <lineage>
        <taxon>Bacteria</taxon>
        <taxon>Pseudomonadati</taxon>
        <taxon>Pseudomonadota</taxon>
        <taxon>Alphaproteobacteria</taxon>
        <taxon>Sphingomonadales</taxon>
        <taxon>Sphingomonadaceae</taxon>
        <taxon>Sphingobium</taxon>
    </lineage>
</organism>
<name>A0A0J7XNJ1_9SPHN</name>
<dbReference type="InterPro" id="IPR006091">
    <property type="entry name" value="Acyl-CoA_Oxase/DH_mid-dom"/>
</dbReference>
<comment type="caution">
    <text evidence="10">The sequence shown here is derived from an EMBL/GenBank/DDBJ whole genome shotgun (WGS) entry which is preliminary data.</text>
</comment>
<reference evidence="10 11" key="1">
    <citation type="journal article" date="2015" name="G3 (Bethesda)">
        <title>Insights into Ongoing Evolution of the Hexachlorocyclohexane Catabolic Pathway from Comparative Genomics of Ten Sphingomonadaceae Strains.</title>
        <authorList>
            <person name="Pearce S.L."/>
            <person name="Oakeshott J.G."/>
            <person name="Pandey G."/>
        </authorList>
    </citation>
    <scope>NUCLEOTIDE SEQUENCE [LARGE SCALE GENOMIC DNA]</scope>
    <source>
        <strain evidence="10 11">LL01</strain>
    </source>
</reference>
<dbReference type="GO" id="GO:0005886">
    <property type="term" value="C:plasma membrane"/>
    <property type="evidence" value="ECO:0007669"/>
    <property type="project" value="TreeGrafter"/>
</dbReference>
<evidence type="ECO:0000256" key="5">
    <source>
        <dbReference type="ARBA" id="ARBA00023002"/>
    </source>
</evidence>
<proteinExistence type="inferred from homology"/>
<evidence type="ECO:0000256" key="3">
    <source>
        <dbReference type="ARBA" id="ARBA00022630"/>
    </source>
</evidence>
<evidence type="ECO:0000256" key="6">
    <source>
        <dbReference type="RuleBase" id="RU362125"/>
    </source>
</evidence>
<evidence type="ECO:0000259" key="9">
    <source>
        <dbReference type="Pfam" id="PF02771"/>
    </source>
</evidence>
<dbReference type="EMBL" id="JACT01000005">
    <property type="protein sequence ID" value="KMS53242.1"/>
    <property type="molecule type" value="Genomic_DNA"/>
</dbReference>
<dbReference type="PANTHER" id="PTHR43292">
    <property type="entry name" value="ACYL-COA DEHYDROGENASE"/>
    <property type="match status" value="1"/>
</dbReference>
<keyword evidence="11" id="KW-1185">Reference proteome</keyword>
<dbReference type="Pfam" id="PF02771">
    <property type="entry name" value="Acyl-CoA_dh_N"/>
    <property type="match status" value="1"/>
</dbReference>
<sequence length="400" mass="43391">MDFNDTPEEASFRKEVRDWLAANAPAFEVPEGISEAEEVALGKAWQKRLSEGGYAGILLPQQYGGRGATIAEATVFGEEESKYRLAKEAYIGIGLGMALPVIFKHGTPEQIEKFAGPTLRGEMTWCQLFSEPSAGSDLAAVRTRAIKDGADYIVNGQKVWSSWAHHSDWGILIVRTDPTLPKHKGLTFFVLDMKTPGIDVRPIRQISGASDFNETFLTDVRIPESCRIGAEGEGWACAMTVLMGERLNQGSEGKGGGIGALIQYAMDTPRKGGSALDSSAIRGALASAYAEEQAERYFQARLRTMVSRGENPGALASMVKLAYTNRYQKTSGLALEMRGLSGLVAEEGGETARIQGDYIWSTALRVAGGADEVLRNQISERVLGMPGEMRADKNVPFDQL</sequence>
<evidence type="ECO:0000259" key="8">
    <source>
        <dbReference type="Pfam" id="PF02770"/>
    </source>
</evidence>
<evidence type="ECO:0000256" key="1">
    <source>
        <dbReference type="ARBA" id="ARBA00001974"/>
    </source>
</evidence>
<gene>
    <name evidence="10" type="ORF">V473_19920</name>
</gene>
<dbReference type="GO" id="GO:0016627">
    <property type="term" value="F:oxidoreductase activity, acting on the CH-CH group of donors"/>
    <property type="evidence" value="ECO:0007669"/>
    <property type="project" value="InterPro"/>
</dbReference>
<dbReference type="Pfam" id="PF02770">
    <property type="entry name" value="Acyl-CoA_dh_M"/>
    <property type="match status" value="1"/>
</dbReference>
<dbReference type="InterPro" id="IPR009100">
    <property type="entry name" value="AcylCoA_DH/oxidase_NM_dom_sf"/>
</dbReference>
<dbReference type="Gene3D" id="1.10.540.10">
    <property type="entry name" value="Acyl-CoA dehydrogenase/oxidase, N-terminal domain"/>
    <property type="match status" value="1"/>
</dbReference>
<dbReference type="Proteomes" id="UP000052232">
    <property type="component" value="Unassembled WGS sequence"/>
</dbReference>
<protein>
    <submittedName>
        <fullName evidence="10">Acyl-CoA dehydrogenase</fullName>
    </submittedName>
</protein>
<feature type="domain" description="Acyl-CoA dehydrogenase/oxidase N-terminal" evidence="9">
    <location>
        <begin position="6"/>
        <end position="122"/>
    </location>
</feature>
<evidence type="ECO:0000256" key="4">
    <source>
        <dbReference type="ARBA" id="ARBA00022827"/>
    </source>
</evidence>
<dbReference type="GO" id="GO:0050660">
    <property type="term" value="F:flavin adenine dinucleotide binding"/>
    <property type="evidence" value="ECO:0007669"/>
    <property type="project" value="InterPro"/>
</dbReference>
<dbReference type="STRING" id="1420583.V473_19920"/>
<dbReference type="SUPFAM" id="SSF56645">
    <property type="entry name" value="Acyl-CoA dehydrogenase NM domain-like"/>
    <property type="match status" value="1"/>
</dbReference>
<keyword evidence="3 6" id="KW-0285">Flavoprotein</keyword>
<dbReference type="Pfam" id="PF00441">
    <property type="entry name" value="Acyl-CoA_dh_1"/>
    <property type="match status" value="1"/>
</dbReference>
<feature type="domain" description="Acyl-CoA oxidase/dehydrogenase middle" evidence="8">
    <location>
        <begin position="126"/>
        <end position="216"/>
    </location>
</feature>
<feature type="domain" description="Acyl-CoA dehydrogenase/oxidase C-terminal" evidence="7">
    <location>
        <begin position="232"/>
        <end position="383"/>
    </location>
</feature>
<dbReference type="InterPro" id="IPR052161">
    <property type="entry name" value="Mycobact_Acyl-CoA_DH"/>
</dbReference>
<evidence type="ECO:0000259" key="7">
    <source>
        <dbReference type="Pfam" id="PF00441"/>
    </source>
</evidence>
<dbReference type="InterPro" id="IPR013786">
    <property type="entry name" value="AcylCoA_DH/ox_N"/>
</dbReference>
<dbReference type="FunFam" id="2.40.110.10:FF:000011">
    <property type="entry name" value="Acyl-CoA dehydrogenase FadE34"/>
    <property type="match status" value="1"/>
</dbReference>
<dbReference type="PATRIC" id="fig|1420583.3.peg.3790"/>
<comment type="cofactor">
    <cofactor evidence="1 6">
        <name>FAD</name>
        <dbReference type="ChEBI" id="CHEBI:57692"/>
    </cofactor>
</comment>
<dbReference type="SUPFAM" id="SSF47203">
    <property type="entry name" value="Acyl-CoA dehydrogenase C-terminal domain-like"/>
    <property type="match status" value="1"/>
</dbReference>
<dbReference type="InterPro" id="IPR036250">
    <property type="entry name" value="AcylCo_DH-like_C"/>
</dbReference>
<comment type="similarity">
    <text evidence="2 6">Belongs to the acyl-CoA dehydrogenase family.</text>
</comment>